<keyword evidence="3 5" id="KW-0326">Glycosidase</keyword>
<dbReference type="Proteomes" id="UP000051184">
    <property type="component" value="Unassembled WGS sequence"/>
</dbReference>
<name>A0A0P1IVM0_9RHOB</name>
<evidence type="ECO:0000259" key="4">
    <source>
        <dbReference type="SMART" id="SM00642"/>
    </source>
</evidence>
<gene>
    <name evidence="5" type="primary">malL</name>
    <name evidence="5" type="ORF">TA5114_03366</name>
</gene>
<protein>
    <submittedName>
        <fullName evidence="5">Oligo-1,6-glucosidase</fullName>
        <ecNumber evidence="5">3.2.1.10</ecNumber>
    </submittedName>
</protein>
<dbReference type="InterPro" id="IPR006047">
    <property type="entry name" value="GH13_cat_dom"/>
</dbReference>
<accession>A0A0P1IVM0</accession>
<dbReference type="EC" id="3.2.1.10" evidence="5"/>
<dbReference type="Gene3D" id="3.20.20.80">
    <property type="entry name" value="Glycosidases"/>
    <property type="match status" value="1"/>
</dbReference>
<feature type="domain" description="Glycosyl hydrolase family 13 catalytic" evidence="4">
    <location>
        <begin position="27"/>
        <end position="415"/>
    </location>
</feature>
<evidence type="ECO:0000256" key="2">
    <source>
        <dbReference type="ARBA" id="ARBA00022801"/>
    </source>
</evidence>
<dbReference type="Pfam" id="PF00128">
    <property type="entry name" value="Alpha-amylase"/>
    <property type="match status" value="1"/>
</dbReference>
<dbReference type="OrthoDB" id="9805159at2"/>
<dbReference type="RefSeq" id="WP_058316443.1">
    <property type="nucleotide sequence ID" value="NZ_CYUE01000023.1"/>
</dbReference>
<evidence type="ECO:0000313" key="6">
    <source>
        <dbReference type="Proteomes" id="UP000051184"/>
    </source>
</evidence>
<evidence type="ECO:0000256" key="1">
    <source>
        <dbReference type="ARBA" id="ARBA00008061"/>
    </source>
</evidence>
<dbReference type="GO" id="GO:0009313">
    <property type="term" value="P:oligosaccharide catabolic process"/>
    <property type="evidence" value="ECO:0007669"/>
    <property type="project" value="TreeGrafter"/>
</dbReference>
<dbReference type="InterPro" id="IPR045857">
    <property type="entry name" value="O16G_dom_2"/>
</dbReference>
<dbReference type="FunFam" id="3.20.20.80:FF:000064">
    <property type="entry name" value="Oligo-1,6-glucosidase"/>
    <property type="match status" value="1"/>
</dbReference>
<sequence>MTNQAALLASSDKMTNADWWRGGVIYQIYPRSFQDSNGDGIGDLNGITSRLDYIASLGVDAIWISPFFKSPMKDFGYDVSDYRDVDPMFGTLADFDALLAAAHAKGIRVMIDLVLSHTSDIHPWFVESRADKTNAKSDWYVWSDPQLDGTPPNNWLSIFGGSAWQWDTRRQQYYLHNFLTSQPDLNFHCVEVQDALLDVARFWLDRGVDGFRLDTINFYFHDKELRSNPALAPEDRNSSIAPMVNPYNHQDHLYSKSQPENLAFLERLRGLCDEYEGRACLGEVGDAQRGLEIMGQYTDGDKRMHMCYAFEFLENKPATAPFVKDVFDKLNSVASNAWPCWAFSNHDVKRHASRWNLSDAAARTYATLMMSMRGSACLYQGEELGLQEADVPYEALQDPYGIEFWPEFKGRDGCRTPMVWQAQDEFAGFGSSKPWLPVSNEQAKLAADRQENDPDSMLHHYRRVVALRQAYGALSNGSQDNLKAENGVLTFSRSLGSETVFCAFNLSDSEATVSLPEGVWASIGETVGGASDLSGTTTTLAPWQCCIAAKKG</sequence>
<dbReference type="InterPro" id="IPR017853">
    <property type="entry name" value="GH"/>
</dbReference>
<proteinExistence type="inferred from homology"/>
<dbReference type="GO" id="GO:0004574">
    <property type="term" value="F:oligo-1,6-glucosidase activity"/>
    <property type="evidence" value="ECO:0007669"/>
    <property type="project" value="UniProtKB-EC"/>
</dbReference>
<keyword evidence="6" id="KW-1185">Reference proteome</keyword>
<dbReference type="PANTHER" id="PTHR10357">
    <property type="entry name" value="ALPHA-AMYLASE FAMILY MEMBER"/>
    <property type="match status" value="1"/>
</dbReference>
<evidence type="ECO:0000313" key="5">
    <source>
        <dbReference type="EMBL" id="CUK27538.1"/>
    </source>
</evidence>
<dbReference type="AlphaFoldDB" id="A0A0P1IVM0"/>
<reference evidence="6" key="1">
    <citation type="submission" date="2015-09" db="EMBL/GenBank/DDBJ databases">
        <authorList>
            <person name="Rodrigo-Torres Lidia"/>
            <person name="Arahal R.David."/>
        </authorList>
    </citation>
    <scope>NUCLEOTIDE SEQUENCE [LARGE SCALE GENOMIC DNA]</scope>
    <source>
        <strain evidence="6">CECT 5114</strain>
    </source>
</reference>
<dbReference type="GO" id="GO:0004556">
    <property type="term" value="F:alpha-amylase activity"/>
    <property type="evidence" value="ECO:0007669"/>
    <property type="project" value="TreeGrafter"/>
</dbReference>
<dbReference type="SMART" id="SM00642">
    <property type="entry name" value="Aamy"/>
    <property type="match status" value="1"/>
</dbReference>
<dbReference type="EMBL" id="CYUE01000023">
    <property type="protein sequence ID" value="CUK27538.1"/>
    <property type="molecule type" value="Genomic_DNA"/>
</dbReference>
<dbReference type="Gene3D" id="3.90.400.10">
    <property type="entry name" value="Oligo-1,6-glucosidase, Domain 2"/>
    <property type="match status" value="1"/>
</dbReference>
<dbReference type="CDD" id="cd11330">
    <property type="entry name" value="AmyAc_OligoGlu"/>
    <property type="match status" value="1"/>
</dbReference>
<dbReference type="SUPFAM" id="SSF51011">
    <property type="entry name" value="Glycosyl hydrolase domain"/>
    <property type="match status" value="1"/>
</dbReference>
<evidence type="ECO:0000256" key="3">
    <source>
        <dbReference type="ARBA" id="ARBA00023295"/>
    </source>
</evidence>
<comment type="similarity">
    <text evidence="1">Belongs to the glycosyl hydrolase 13 family.</text>
</comment>
<dbReference type="InterPro" id="IPR013780">
    <property type="entry name" value="Glyco_hydro_b"/>
</dbReference>
<dbReference type="Gene3D" id="2.60.40.1180">
    <property type="entry name" value="Golgi alpha-mannosidase II"/>
    <property type="match status" value="1"/>
</dbReference>
<dbReference type="FunFam" id="3.90.400.10:FF:000002">
    <property type="entry name" value="Sucrose isomerase"/>
    <property type="match status" value="1"/>
</dbReference>
<dbReference type="SUPFAM" id="SSF51445">
    <property type="entry name" value="(Trans)glycosidases"/>
    <property type="match status" value="1"/>
</dbReference>
<keyword evidence="2 5" id="KW-0378">Hydrolase</keyword>
<organism evidence="5 6">
    <name type="scientific">Cognatishimia activa</name>
    <dbReference type="NCBI Taxonomy" id="1715691"/>
    <lineage>
        <taxon>Bacteria</taxon>
        <taxon>Pseudomonadati</taxon>
        <taxon>Pseudomonadota</taxon>
        <taxon>Alphaproteobacteria</taxon>
        <taxon>Rhodobacterales</taxon>
        <taxon>Paracoccaceae</taxon>
        <taxon>Cognatishimia</taxon>
    </lineage>
</organism>
<dbReference type="PANTHER" id="PTHR10357:SF179">
    <property type="entry name" value="NEUTRAL AND BASIC AMINO ACID TRANSPORT PROTEIN RBAT"/>
    <property type="match status" value="1"/>
</dbReference>